<dbReference type="EMBL" id="JACEIK010002134">
    <property type="protein sequence ID" value="MCD9559344.1"/>
    <property type="molecule type" value="Genomic_DNA"/>
</dbReference>
<sequence length="78" mass="9139">ASFLRHLGLLVRDRNICPLRVHSWVDIEEHKLEHIWKAVTRPNNYSFVLPVILSMPPYSNQQLPAHSRSQNHYAKGVR</sequence>
<reference evidence="1 2" key="1">
    <citation type="journal article" date="2021" name="BMC Genomics">
        <title>Datura genome reveals duplications of psychoactive alkaloid biosynthetic genes and high mutation rate following tissue culture.</title>
        <authorList>
            <person name="Rajewski A."/>
            <person name="Carter-House D."/>
            <person name="Stajich J."/>
            <person name="Litt A."/>
        </authorList>
    </citation>
    <scope>NUCLEOTIDE SEQUENCE [LARGE SCALE GENOMIC DNA]</scope>
    <source>
        <strain evidence="1">AR-01</strain>
    </source>
</reference>
<evidence type="ECO:0000313" key="1">
    <source>
        <dbReference type="EMBL" id="MCD9559344.1"/>
    </source>
</evidence>
<protein>
    <submittedName>
        <fullName evidence="1">Uncharacterized protein</fullName>
    </submittedName>
</protein>
<feature type="non-terminal residue" evidence="1">
    <location>
        <position position="1"/>
    </location>
</feature>
<name>A0ABS8UKD9_DATST</name>
<proteinExistence type="predicted"/>
<accession>A0ABS8UKD9</accession>
<organism evidence="1 2">
    <name type="scientific">Datura stramonium</name>
    <name type="common">Jimsonweed</name>
    <name type="synonym">Common thornapple</name>
    <dbReference type="NCBI Taxonomy" id="4076"/>
    <lineage>
        <taxon>Eukaryota</taxon>
        <taxon>Viridiplantae</taxon>
        <taxon>Streptophyta</taxon>
        <taxon>Embryophyta</taxon>
        <taxon>Tracheophyta</taxon>
        <taxon>Spermatophyta</taxon>
        <taxon>Magnoliopsida</taxon>
        <taxon>eudicotyledons</taxon>
        <taxon>Gunneridae</taxon>
        <taxon>Pentapetalae</taxon>
        <taxon>asterids</taxon>
        <taxon>lamiids</taxon>
        <taxon>Solanales</taxon>
        <taxon>Solanaceae</taxon>
        <taxon>Solanoideae</taxon>
        <taxon>Datureae</taxon>
        <taxon>Datura</taxon>
    </lineage>
</organism>
<evidence type="ECO:0000313" key="2">
    <source>
        <dbReference type="Proteomes" id="UP000823775"/>
    </source>
</evidence>
<gene>
    <name evidence="1" type="ORF">HAX54_017245</name>
</gene>
<dbReference type="Proteomes" id="UP000823775">
    <property type="component" value="Unassembled WGS sequence"/>
</dbReference>
<keyword evidence="2" id="KW-1185">Reference proteome</keyword>
<comment type="caution">
    <text evidence="1">The sequence shown here is derived from an EMBL/GenBank/DDBJ whole genome shotgun (WGS) entry which is preliminary data.</text>
</comment>
<feature type="non-terminal residue" evidence="1">
    <location>
        <position position="78"/>
    </location>
</feature>